<dbReference type="InterPro" id="IPR003741">
    <property type="entry name" value="LUD_dom"/>
</dbReference>
<dbReference type="Pfam" id="PF02589">
    <property type="entry name" value="LUD_dom"/>
    <property type="match status" value="1"/>
</dbReference>
<gene>
    <name evidence="3" type="ORF">J7S33_15335</name>
    <name evidence="2" type="ORF">JOE68_002974</name>
</gene>
<dbReference type="EMBL" id="CP072788">
    <property type="protein sequence ID" value="QTR05772.1"/>
    <property type="molecule type" value="Genomic_DNA"/>
</dbReference>
<keyword evidence="5" id="KW-1185">Reference proteome</keyword>
<accession>A0A8T8I4L8</accession>
<evidence type="ECO:0000313" key="5">
    <source>
        <dbReference type="Proteomes" id="UP001195724"/>
    </source>
</evidence>
<dbReference type="PANTHER" id="PTHR43682">
    <property type="entry name" value="LACTATE UTILIZATION PROTEIN C"/>
    <property type="match status" value="1"/>
</dbReference>
<evidence type="ECO:0000313" key="2">
    <source>
        <dbReference type="EMBL" id="MBM7812109.1"/>
    </source>
</evidence>
<reference evidence="3" key="2">
    <citation type="submission" date="2021-04" db="EMBL/GenBank/DDBJ databases">
        <title>Saccharothrix algeriensis WGS.</title>
        <authorList>
            <person name="Stuskova K."/>
            <person name="Hakalova E."/>
            <person name="Tebbal A.B."/>
            <person name="Eichmeier A."/>
        </authorList>
    </citation>
    <scope>NUCLEOTIDE SEQUENCE</scope>
    <source>
        <strain evidence="3">NRRL B-24137</strain>
    </source>
</reference>
<feature type="domain" description="LUD" evidence="1">
    <location>
        <begin position="98"/>
        <end position="196"/>
    </location>
</feature>
<organism evidence="3 4">
    <name type="scientific">Saccharothrix algeriensis</name>
    <dbReference type="NCBI Taxonomy" id="173560"/>
    <lineage>
        <taxon>Bacteria</taxon>
        <taxon>Bacillati</taxon>
        <taxon>Actinomycetota</taxon>
        <taxon>Actinomycetes</taxon>
        <taxon>Pseudonocardiales</taxon>
        <taxon>Pseudonocardiaceae</taxon>
        <taxon>Saccharothrix</taxon>
    </lineage>
</organism>
<evidence type="ECO:0000259" key="1">
    <source>
        <dbReference type="Pfam" id="PF02589"/>
    </source>
</evidence>
<dbReference type="EMBL" id="JAFBCL010000001">
    <property type="protein sequence ID" value="MBM7812109.1"/>
    <property type="molecule type" value="Genomic_DNA"/>
</dbReference>
<proteinExistence type="predicted"/>
<dbReference type="Gene3D" id="3.40.50.10420">
    <property type="entry name" value="NagB/RpiA/CoA transferase-like"/>
    <property type="match status" value="1"/>
</dbReference>
<dbReference type="Proteomes" id="UP001195724">
    <property type="component" value="Unassembled WGS sequence"/>
</dbReference>
<sequence>MADARARILADVRAALADRPPTPPVPRGYRRTGAASVELLADRVAHYRAAVRVVEPAGLLPLLGDVLAGKRVVAPADLPWDVPGVTWLRDDPPLDVRQLDGSDGVLTGCAVAIAQTGTIVLDAGAAQGRRALTLLPDLHVCVVREDQVVGTVPEALARLDPTRPLTFVSGPSATSDIELDRVEGVHGPRSLVVVIVRAG</sequence>
<reference evidence="2 5" key="1">
    <citation type="submission" date="2021-01" db="EMBL/GenBank/DDBJ databases">
        <title>Sequencing the genomes of 1000 actinobacteria strains.</title>
        <authorList>
            <person name="Klenk H.-P."/>
        </authorList>
    </citation>
    <scope>NUCLEOTIDE SEQUENCE [LARGE SCALE GENOMIC DNA]</scope>
    <source>
        <strain evidence="2 5">DSM 44581</strain>
    </source>
</reference>
<dbReference type="InterPro" id="IPR037171">
    <property type="entry name" value="NagB/RpiA_transferase-like"/>
</dbReference>
<dbReference type="SUPFAM" id="SSF100950">
    <property type="entry name" value="NagB/RpiA/CoA transferase-like"/>
    <property type="match status" value="1"/>
</dbReference>
<protein>
    <submittedName>
        <fullName evidence="2">L-lactate dehydrogenase complex protein LldG</fullName>
    </submittedName>
    <submittedName>
        <fullName evidence="3">Lactate utilization protein C</fullName>
    </submittedName>
</protein>
<name>A0A8T8I4L8_9PSEU</name>
<dbReference type="PANTHER" id="PTHR43682:SF1">
    <property type="entry name" value="LACTATE UTILIZATION PROTEIN C"/>
    <property type="match status" value="1"/>
</dbReference>
<dbReference type="Proteomes" id="UP000671828">
    <property type="component" value="Chromosome"/>
</dbReference>
<dbReference type="RefSeq" id="WP_204842920.1">
    <property type="nucleotide sequence ID" value="NZ_JAFBCL010000001.1"/>
</dbReference>
<evidence type="ECO:0000313" key="3">
    <source>
        <dbReference type="EMBL" id="QTR05772.1"/>
    </source>
</evidence>
<evidence type="ECO:0000313" key="4">
    <source>
        <dbReference type="Proteomes" id="UP000671828"/>
    </source>
</evidence>
<dbReference type="AlphaFoldDB" id="A0A8T8I4L8"/>
<dbReference type="InterPro" id="IPR024185">
    <property type="entry name" value="FTHF_cligase-like_sf"/>
</dbReference>